<protein>
    <recommendedName>
        <fullName evidence="7">RNA-directed RNA polymerase</fullName>
        <ecNumber evidence="7">2.7.7.48</ecNumber>
    </recommendedName>
</protein>
<comment type="catalytic activity">
    <reaction evidence="6 7">
        <text>RNA(n) + a ribonucleoside 5'-triphosphate = RNA(n+1) + diphosphate</text>
        <dbReference type="Rhea" id="RHEA:21248"/>
        <dbReference type="Rhea" id="RHEA-COMP:14527"/>
        <dbReference type="Rhea" id="RHEA-COMP:17342"/>
        <dbReference type="ChEBI" id="CHEBI:33019"/>
        <dbReference type="ChEBI" id="CHEBI:61557"/>
        <dbReference type="ChEBI" id="CHEBI:140395"/>
        <dbReference type="EC" id="2.7.7.48"/>
    </reaction>
</comment>
<keyword evidence="4 7" id="KW-0548">Nucleotidyltransferase</keyword>
<dbReference type="SUPFAM" id="SSF56672">
    <property type="entry name" value="DNA/RNA polymerases"/>
    <property type="match status" value="1"/>
</dbReference>
<dbReference type="Proteomes" id="UP001247904">
    <property type="component" value="Segment"/>
</dbReference>
<dbReference type="InterPro" id="IPR043502">
    <property type="entry name" value="DNA/RNA_pol_sf"/>
</dbReference>
<dbReference type="EC" id="2.7.7.48" evidence="7"/>
<dbReference type="EMBL" id="MW174763">
    <property type="protein sequence ID" value="QRN76668.1"/>
    <property type="molecule type" value="Genomic_RNA"/>
</dbReference>
<dbReference type="GO" id="GO:0003723">
    <property type="term" value="F:RNA binding"/>
    <property type="evidence" value="ECO:0007669"/>
    <property type="project" value="InterPro"/>
</dbReference>
<evidence type="ECO:0000256" key="2">
    <source>
        <dbReference type="ARBA" id="ARBA00022484"/>
    </source>
</evidence>
<proteinExistence type="inferred from homology"/>
<sequence length="1503" mass="169927">MFRFINRKTTQANNIIPIQSDQGTFTIYGRNRIDFKYDGLTFSRQLGVSQKFTLLGNPDVHQSESGSYLDGIAKKYLTLEGGLAIENVMSELRSNSGIPASAVSAHAFNIASWRWYDNHVALLINMLRAYHLKVLDERGEFGAGHYPKYDDGHLAITVVPPTGALETDHFRWPFKRGEVLAPEWAHHTEAMPTIEVPYIDVRPLTSVEVNFVLMMMCKWSRQTNLAIDFDLPNLTDRFAYRHTAKVTEADEWLMNERPDAAFPVLSSKAMLSAIRKYVNHNRVYNHFETAAQILAQLMVKPLPNNAEGHAWLLHDPVVNIPKFGSVRGRYPFLLTGEASLVQATALEDWSAIMGKPEIVFTYAVDHAIAVNTGLYLRRIKKTGMGTRVDDSYEDGVFLSPETFMAAAVACATGEDAPLNGMSDVYVFYPQFVDLDTVTYIPAQVREAEGYNVTSEGLKVLGVPLACSPVLLYPMAAFDDANPYSGSFKIGKAERYVRGRAVYSPFEAWKLAWAARIAGYDTRVSIPGDNTGLSKLYADNADSWTHIPDSFLNPEAEFIYVTDLERRRRHFIDLPNMTNPSFARSIEVQITLNDMYVESTPGSRSRAMVLSRDYVAPIASGIQVISAADLRNYWGSVRRSNAGFILGRFYDASSNSYRKEYRWSRPPRGDRTRARAFSRINLIESEHGHRPRRYIASGNEVVPIWIRFGRRIECVSRQKATYFLADVIPREEAINYTSANTAQVAIRRSTYTASGILVKLGDNYGFYLHVDEDMTVKTPALRRYASMAYSNVRGSCYNTPTIMDTLCNIFDYDPDSRPSSFKGLRSYTKSKVTGMHHTHLRPQDVLSAAKKTGNSHYYYVQVAVERLASAGVTTEATVSTIMLYVLTSNDTTRALFLDSKAIWSKTDGEDELSDRLKRVSGQIKSIHTSELEPLTELFELQVLMNRGIGHVDWNGERHNRTNPNTVNVDQKMLYSVVRDMFEDSKQSYKYPYMTWNDYADSRWEWIPGGSVHSQYPQDDEYIVPGLYTRNKFITVNLMPKNKLASIGASKPEVRAWTSTKYEWGKQRAIYGTDLRSTLITNFAMFRCEDVLKHKFPVGDQAEASKVHKRISMMLGNASSFCFDYDDFNSQHSISSMYTVLLAFRDAYSRNMSPAQLRAMDWVCESTKHMYAKDPGTNDWYELKGTLLSGWRLTTFMNTVLNWAYMKVAGVFDITDVEDSVHNGDDVMISLNRVSTAVKIMERMRLINARAQEAKCNLFSISEFLRVEHGMTGKSGLGAQYLSRSCATIVHSRIESNEPISLVRLLEADKTRLRDLSDRTTREDVLVNIKYELDMRAVNVFGADYNVVQDIYKSHRVCGGINDDKWGSVDTEIHTDSGAYQIPEEIDDPSFWPGVNDYARKAYNILGEKLEFNKIKSAVARGSRLTIAMKRRARVGSTPTEFINIKQWERAMYRAFKGVAISYYTSLSKFMAVPPISGLDRGEGAMAVNAAIASADPLRALQILV</sequence>
<feature type="domain" description="Major coat protein L-A virus" evidence="8">
    <location>
        <begin position="1"/>
        <end position="433"/>
    </location>
</feature>
<dbReference type="Pfam" id="PF09220">
    <property type="entry name" value="LA-virus_coat"/>
    <property type="match status" value="1"/>
</dbReference>
<evidence type="ECO:0000256" key="1">
    <source>
        <dbReference type="ARBA" id="ARBA00010455"/>
    </source>
</evidence>
<evidence type="ECO:0000259" key="8">
    <source>
        <dbReference type="Pfam" id="PF09220"/>
    </source>
</evidence>
<dbReference type="GO" id="GO:0000166">
    <property type="term" value="F:nucleotide binding"/>
    <property type="evidence" value="ECO:0007669"/>
    <property type="project" value="UniProtKB-KW"/>
</dbReference>
<evidence type="ECO:0000313" key="9">
    <source>
        <dbReference type="EMBL" id="QRN76668.1"/>
    </source>
</evidence>
<evidence type="ECO:0000256" key="6">
    <source>
        <dbReference type="ARBA" id="ARBA00048744"/>
    </source>
</evidence>
<dbReference type="InterPro" id="IPR001795">
    <property type="entry name" value="RNA-dir_pol_luteovirus"/>
</dbReference>
<evidence type="ECO:0000256" key="7">
    <source>
        <dbReference type="RuleBase" id="RU364050"/>
    </source>
</evidence>
<dbReference type="InterPro" id="IPR015302">
    <property type="entry name" value="Major_coat_LA-virus"/>
</dbReference>
<accession>A0A891ZXJ7</accession>
<dbReference type="GO" id="GO:0006351">
    <property type="term" value="P:DNA-templated transcription"/>
    <property type="evidence" value="ECO:0007669"/>
    <property type="project" value="InterPro"/>
</dbReference>
<keyword evidence="3 7" id="KW-0808">Transferase</keyword>
<evidence type="ECO:0000313" key="10">
    <source>
        <dbReference type="Proteomes" id="UP001247904"/>
    </source>
</evidence>
<name>A0A891ZXJ7_9VIRU</name>
<keyword evidence="10" id="KW-1185">Reference proteome</keyword>
<evidence type="ECO:0000256" key="3">
    <source>
        <dbReference type="ARBA" id="ARBA00022679"/>
    </source>
</evidence>
<reference evidence="9 10" key="1">
    <citation type="journal article" date="2020" name="Front. Microbiol.">
        <title>Genome Organization of a New Double-Stranded RNA LA Helper Virus From Wine Torulaspora delbrueckii Killer Yeast as Compared With Its Saccharomyces Counterparts.</title>
        <authorList>
            <person name="Ramirez M."/>
            <person name="Velazquez R."/>
            <person name="Maqueda M."/>
            <person name="Martinez A."/>
        </authorList>
    </citation>
    <scope>NUCLEOTIDE SEQUENCE [LARGE SCALE GENOMIC DNA]</scope>
    <source>
        <strain evidence="9 10">TdV-LAbarr1</strain>
    </source>
</reference>
<keyword evidence="7" id="KW-0693">Viral RNA replication</keyword>
<dbReference type="SUPFAM" id="SSF82856">
    <property type="entry name" value="L-A virus major coat protein"/>
    <property type="match status" value="1"/>
</dbReference>
<organism evidence="9 10">
    <name type="scientific">Torulaspora delbrueckii virus LA</name>
    <dbReference type="NCBI Taxonomy" id="2811342"/>
    <lineage>
        <taxon>Viruses</taxon>
        <taxon>Riboviria</taxon>
        <taxon>Orthornavirae</taxon>
        <taxon>Duplornaviricota</taxon>
        <taxon>Chrymotiviricetes</taxon>
        <taxon>Ghabrivirales</taxon>
        <taxon>Alphatotivirineae</taxon>
        <taxon>Orthototiviridae</taxon>
        <taxon>Totivirus</taxon>
        <taxon>Totivirus nijyuhachi</taxon>
    </lineage>
</organism>
<dbReference type="InterPro" id="IPR036332">
    <property type="entry name" value="Major_coat_LA-virus_sf"/>
</dbReference>
<comment type="similarity">
    <text evidence="1">Belongs to the totiviridae RNA-directed RNA polymerase family.</text>
</comment>
<keyword evidence="2 7" id="KW-0696">RNA-directed RNA polymerase</keyword>
<dbReference type="Gene3D" id="3.90.1840.10">
    <property type="entry name" value="Major capsid protein"/>
    <property type="match status" value="1"/>
</dbReference>
<keyword evidence="5 7" id="KW-0547">Nucleotide-binding</keyword>
<evidence type="ECO:0000256" key="5">
    <source>
        <dbReference type="ARBA" id="ARBA00022741"/>
    </source>
</evidence>
<dbReference type="Pfam" id="PF02123">
    <property type="entry name" value="RdRP_4"/>
    <property type="match status" value="1"/>
</dbReference>
<dbReference type="GO" id="GO:0003968">
    <property type="term" value="F:RNA-directed RNA polymerase activity"/>
    <property type="evidence" value="ECO:0007669"/>
    <property type="project" value="UniProtKB-KW"/>
</dbReference>
<evidence type="ECO:0000256" key="4">
    <source>
        <dbReference type="ARBA" id="ARBA00022695"/>
    </source>
</evidence>